<comment type="similarity">
    <text evidence="2">Belongs to the DegT/DnrJ/EryC1 family.</text>
</comment>
<evidence type="ECO:0000256" key="3">
    <source>
        <dbReference type="SAM" id="MobiDB-lite"/>
    </source>
</evidence>
<feature type="compositionally biased region" description="Low complexity" evidence="3">
    <location>
        <begin position="460"/>
        <end position="470"/>
    </location>
</feature>
<sequence length="479" mass="52204">MSNKKEGLAPEQLSRGTEDADDVRLAVHGGSPVRRTPWPTYDKGAVFVHPEDEEAALRAIRSHLYFRYDYRAQQETECGKFEEELCRYFGSRHALAVSSGTTALALAIMAAGIPPGSLIACPGFTFVATPSAIVLAGCTPLLVEVDENLHLDLEDLRRRWTPEIKAILVVHMRGFAADMEALTRFAAEMGVPVFEDAVPALGAELNGRKLGTFGLAGAFSTQSDKSLNCGEGGFLVTDDSVLFARAVVLSGAYEGRFRRHFPDGDPPIATDLDLPLLSFRMDEIRAALLRAEMERLPIRLERFRSNYAYVAAALSDLTGIAIRQPVAPGAYLGEAFIFRVPGGDAKWFARALCCEGIDARNLGSDEDENVRVFWNWRFMFATEDVTEIKALLPDTTRYLEQAVDIPLSSSLSTEDCDHLITAVRKVAGAAGPRRSPPEPPQVASGNDRRYALGGRGAGLLHGPAPAAEAADTVRVRQQR</sequence>
<dbReference type="Pfam" id="PF01041">
    <property type="entry name" value="DegT_DnrJ_EryC1"/>
    <property type="match status" value="1"/>
</dbReference>
<evidence type="ECO:0000313" key="4">
    <source>
        <dbReference type="EMBL" id="GAA2904030.1"/>
    </source>
</evidence>
<feature type="region of interest" description="Disordered" evidence="3">
    <location>
        <begin position="427"/>
        <end position="479"/>
    </location>
</feature>
<comment type="cofactor">
    <cofactor evidence="1">
        <name>pyridoxal 5'-phosphate</name>
        <dbReference type="ChEBI" id="CHEBI:597326"/>
    </cofactor>
</comment>
<dbReference type="InterPro" id="IPR015422">
    <property type="entry name" value="PyrdxlP-dep_Trfase_small"/>
</dbReference>
<evidence type="ECO:0000256" key="2">
    <source>
        <dbReference type="RuleBase" id="RU004508"/>
    </source>
</evidence>
<dbReference type="PANTHER" id="PTHR30244:SF34">
    <property type="entry name" value="DTDP-4-AMINO-4,6-DIDEOXYGALACTOSE TRANSAMINASE"/>
    <property type="match status" value="1"/>
</dbReference>
<dbReference type="Gene3D" id="3.40.640.10">
    <property type="entry name" value="Type I PLP-dependent aspartate aminotransferase-like (Major domain)"/>
    <property type="match status" value="1"/>
</dbReference>
<protein>
    <submittedName>
        <fullName evidence="4">Aminotransferase class I/II-fold pyridoxal phosphate-dependent enzyme</fullName>
    </submittedName>
</protein>
<keyword evidence="5" id="KW-1185">Reference proteome</keyword>
<dbReference type="InterPro" id="IPR015421">
    <property type="entry name" value="PyrdxlP-dep_Trfase_major"/>
</dbReference>
<name>A0ABN3W7Z3_9ACTN</name>
<dbReference type="SUPFAM" id="SSF53383">
    <property type="entry name" value="PLP-dependent transferases"/>
    <property type="match status" value="1"/>
</dbReference>
<keyword evidence="4" id="KW-0032">Aminotransferase</keyword>
<dbReference type="Proteomes" id="UP001500831">
    <property type="component" value="Unassembled WGS sequence"/>
</dbReference>
<dbReference type="PANTHER" id="PTHR30244">
    <property type="entry name" value="TRANSAMINASE"/>
    <property type="match status" value="1"/>
</dbReference>
<evidence type="ECO:0000313" key="5">
    <source>
        <dbReference type="Proteomes" id="UP001500831"/>
    </source>
</evidence>
<dbReference type="GO" id="GO:0008483">
    <property type="term" value="F:transaminase activity"/>
    <property type="evidence" value="ECO:0007669"/>
    <property type="project" value="UniProtKB-KW"/>
</dbReference>
<comment type="caution">
    <text evidence="4">The sequence shown here is derived from an EMBL/GenBank/DDBJ whole genome shotgun (WGS) entry which is preliminary data.</text>
</comment>
<proteinExistence type="inferred from homology"/>
<dbReference type="RefSeq" id="WP_344980524.1">
    <property type="nucleotide sequence ID" value="NZ_BAAAVI010000078.1"/>
</dbReference>
<gene>
    <name evidence="4" type="ORF">GCM10010517_70050</name>
</gene>
<feature type="region of interest" description="Disordered" evidence="3">
    <location>
        <begin position="1"/>
        <end position="22"/>
    </location>
</feature>
<organism evidence="4 5">
    <name type="scientific">Streptosporangium fragile</name>
    <dbReference type="NCBI Taxonomy" id="46186"/>
    <lineage>
        <taxon>Bacteria</taxon>
        <taxon>Bacillati</taxon>
        <taxon>Actinomycetota</taxon>
        <taxon>Actinomycetes</taxon>
        <taxon>Streptosporangiales</taxon>
        <taxon>Streptosporangiaceae</taxon>
        <taxon>Streptosporangium</taxon>
    </lineage>
</organism>
<dbReference type="InterPro" id="IPR000653">
    <property type="entry name" value="DegT/StrS_aminotransferase"/>
</dbReference>
<dbReference type="EMBL" id="BAAAVI010000078">
    <property type="protein sequence ID" value="GAA2904030.1"/>
    <property type="molecule type" value="Genomic_DNA"/>
</dbReference>
<evidence type="ECO:0000256" key="1">
    <source>
        <dbReference type="ARBA" id="ARBA00001933"/>
    </source>
</evidence>
<accession>A0ABN3W7Z3</accession>
<keyword evidence="2" id="KW-0663">Pyridoxal phosphate</keyword>
<keyword evidence="4" id="KW-0808">Transferase</keyword>
<reference evidence="4 5" key="1">
    <citation type="journal article" date="2019" name="Int. J. Syst. Evol. Microbiol.">
        <title>The Global Catalogue of Microorganisms (GCM) 10K type strain sequencing project: providing services to taxonomists for standard genome sequencing and annotation.</title>
        <authorList>
            <consortium name="The Broad Institute Genomics Platform"/>
            <consortium name="The Broad Institute Genome Sequencing Center for Infectious Disease"/>
            <person name="Wu L."/>
            <person name="Ma J."/>
        </authorList>
    </citation>
    <scope>NUCLEOTIDE SEQUENCE [LARGE SCALE GENOMIC DNA]</scope>
    <source>
        <strain evidence="4 5">JCM 6242</strain>
    </source>
</reference>
<dbReference type="InterPro" id="IPR015424">
    <property type="entry name" value="PyrdxlP-dep_Trfase"/>
</dbReference>
<dbReference type="Gene3D" id="3.90.1150.10">
    <property type="entry name" value="Aspartate Aminotransferase, domain 1"/>
    <property type="match status" value="1"/>
</dbReference>